<evidence type="ECO:0000313" key="2">
    <source>
        <dbReference type="EMBL" id="NEZ61048.1"/>
    </source>
</evidence>
<gene>
    <name evidence="2" type="ORF">DXZ20_36520</name>
</gene>
<organism evidence="2 3">
    <name type="scientific">Adonisia turfae CCMR0081</name>
    <dbReference type="NCBI Taxonomy" id="2292702"/>
    <lineage>
        <taxon>Bacteria</taxon>
        <taxon>Bacillati</taxon>
        <taxon>Cyanobacteriota</taxon>
        <taxon>Adonisia</taxon>
        <taxon>Adonisia turfae</taxon>
    </lineage>
</organism>
<protein>
    <submittedName>
        <fullName evidence="2">Uncharacterized protein</fullName>
    </submittedName>
</protein>
<accession>A0A6M0RXT6</accession>
<evidence type="ECO:0000313" key="3">
    <source>
        <dbReference type="Proteomes" id="UP000481033"/>
    </source>
</evidence>
<proteinExistence type="predicted"/>
<evidence type="ECO:0000256" key="1">
    <source>
        <dbReference type="SAM" id="MobiDB-lite"/>
    </source>
</evidence>
<dbReference type="RefSeq" id="WP_163703302.1">
    <property type="nucleotide sequence ID" value="NZ_QXHD01000004.1"/>
</dbReference>
<dbReference type="Proteomes" id="UP000481033">
    <property type="component" value="Unassembled WGS sequence"/>
</dbReference>
<feature type="compositionally biased region" description="Polar residues" evidence="1">
    <location>
        <begin position="1"/>
        <end position="17"/>
    </location>
</feature>
<dbReference type="AlphaFoldDB" id="A0A6M0RXT6"/>
<name>A0A6M0RXT6_9CYAN</name>
<reference evidence="2 3" key="1">
    <citation type="journal article" date="2020" name="Microb. Ecol.">
        <title>Ecogenomics of the Marine Benthic Filamentous Cyanobacterium Adonisia.</title>
        <authorList>
            <person name="Walter J.M."/>
            <person name="Coutinho F.H."/>
            <person name="Leomil L."/>
            <person name="Hargreaves P.I."/>
            <person name="Campeao M.E."/>
            <person name="Vieira V.V."/>
            <person name="Silva B.S."/>
            <person name="Fistarol G.O."/>
            <person name="Salomon P.S."/>
            <person name="Sawabe T."/>
            <person name="Mino S."/>
            <person name="Hosokawa M."/>
            <person name="Miyashita H."/>
            <person name="Maruyama F."/>
            <person name="van Verk M.C."/>
            <person name="Dutilh B.E."/>
            <person name="Thompson C.C."/>
            <person name="Thompson F.L."/>
        </authorList>
    </citation>
    <scope>NUCLEOTIDE SEQUENCE [LARGE SCALE GENOMIC DNA]</scope>
    <source>
        <strain evidence="2 3">CCMR0081</strain>
    </source>
</reference>
<keyword evidence="3" id="KW-1185">Reference proteome</keyword>
<feature type="region of interest" description="Disordered" evidence="1">
    <location>
        <begin position="1"/>
        <end position="24"/>
    </location>
</feature>
<sequence length="236" mass="26770">MTSPLTNNSEPIARQQSPPLPSSDPVFTVLDRYFRALHDELQWQADPANEWRDWNDESKAQLCRWLIEDHTLTLKQRVKLYLWQLLGGFPARMPMPDHIARVRIKALSEGTVKLVLQGSCAAVTTFTHWLHCLGDIDYGDMCPPQSISNSQEVISLARKRIPQAAISPEDKSSTAKYKAIVAMIALDFAFSLDEVFIDVDFTNYATEITHIESLVPRQRLQMAHRLLSQLLDVTPG</sequence>
<dbReference type="EMBL" id="QXHD01000004">
    <property type="protein sequence ID" value="NEZ61048.1"/>
    <property type="molecule type" value="Genomic_DNA"/>
</dbReference>
<comment type="caution">
    <text evidence="2">The sequence shown here is derived from an EMBL/GenBank/DDBJ whole genome shotgun (WGS) entry which is preliminary data.</text>
</comment>